<dbReference type="Proteomes" id="UP000557217">
    <property type="component" value="Unassembled WGS sequence"/>
</dbReference>
<dbReference type="InterPro" id="IPR049744">
    <property type="entry name" value="CC/Se_fam"/>
</dbReference>
<dbReference type="AlphaFoldDB" id="A0A840PN84"/>
<proteinExistence type="predicted"/>
<sequence length="91" mass="10493">MHVEIHEGVKDWIRSKGNQLTVQLLEVKGCCAPDIQELVVLPRKPKNVQNYREFTIDDLFVYVQTPIAMKEKLVLQLKGFGIFKTVIARVQ</sequence>
<keyword evidence="2" id="KW-1185">Reference proteome</keyword>
<protein>
    <recommendedName>
        <fullName evidence="3">Fe-S oxidoreductase</fullName>
    </recommendedName>
</protein>
<dbReference type="NCBIfam" id="NF041239">
    <property type="entry name" value="Moor_selen_rel"/>
    <property type="match status" value="1"/>
</dbReference>
<name>A0A840PN84_URETH</name>
<accession>A0A840PN84</accession>
<gene>
    <name evidence="1" type="ORF">HNR36_000341</name>
</gene>
<evidence type="ECO:0000313" key="2">
    <source>
        <dbReference type="Proteomes" id="UP000557217"/>
    </source>
</evidence>
<reference evidence="1 2" key="1">
    <citation type="submission" date="2020-08" db="EMBL/GenBank/DDBJ databases">
        <title>Genomic Encyclopedia of Type Strains, Phase IV (KMG-IV): sequencing the most valuable type-strain genomes for metagenomic binning, comparative biology and taxonomic classification.</title>
        <authorList>
            <person name="Goeker M."/>
        </authorList>
    </citation>
    <scope>NUCLEOTIDE SEQUENCE [LARGE SCALE GENOMIC DNA]</scope>
    <source>
        <strain evidence="1 2">DSM 10633</strain>
    </source>
</reference>
<organism evidence="1 2">
    <name type="scientific">Ureibacillus thermosphaericus</name>
    <dbReference type="NCBI Taxonomy" id="51173"/>
    <lineage>
        <taxon>Bacteria</taxon>
        <taxon>Bacillati</taxon>
        <taxon>Bacillota</taxon>
        <taxon>Bacilli</taxon>
        <taxon>Bacillales</taxon>
        <taxon>Caryophanaceae</taxon>
        <taxon>Ureibacillus</taxon>
    </lineage>
</organism>
<dbReference type="RefSeq" id="WP_168411860.1">
    <property type="nucleotide sequence ID" value="NZ_JAAXPW010000002.1"/>
</dbReference>
<comment type="caution">
    <text evidence="1">The sequence shown here is derived from an EMBL/GenBank/DDBJ whole genome shotgun (WGS) entry which is preliminary data.</text>
</comment>
<evidence type="ECO:0008006" key="3">
    <source>
        <dbReference type="Google" id="ProtNLM"/>
    </source>
</evidence>
<evidence type="ECO:0000313" key="1">
    <source>
        <dbReference type="EMBL" id="MBB5147959.1"/>
    </source>
</evidence>
<dbReference type="EMBL" id="JACHGZ010000002">
    <property type="protein sequence ID" value="MBB5147959.1"/>
    <property type="molecule type" value="Genomic_DNA"/>
</dbReference>